<keyword evidence="1" id="KW-0472">Membrane</keyword>
<proteinExistence type="predicted"/>
<gene>
    <name evidence="2" type="ORF">AWC35_23610</name>
</gene>
<protein>
    <submittedName>
        <fullName evidence="2">Uncharacterized protein</fullName>
    </submittedName>
</protein>
<dbReference type="EMBL" id="CP014136">
    <property type="protein sequence ID" value="ATA22612.1"/>
    <property type="molecule type" value="Genomic_DNA"/>
</dbReference>
<dbReference type="KEGG" id="gqu:AWC35_23610"/>
<keyword evidence="1" id="KW-1133">Transmembrane helix</keyword>
<evidence type="ECO:0000313" key="3">
    <source>
        <dbReference type="Proteomes" id="UP000217182"/>
    </source>
</evidence>
<keyword evidence="1" id="KW-0812">Transmembrane</keyword>
<reference evidence="2 3" key="1">
    <citation type="submission" date="2016-01" db="EMBL/GenBank/DDBJ databases">
        <authorList>
            <person name="Oliw E.H."/>
        </authorList>
    </citation>
    <scope>NUCLEOTIDE SEQUENCE [LARGE SCALE GENOMIC DNA]</scope>
    <source>
        <strain evidence="2 3">FRB97</strain>
    </source>
</reference>
<dbReference type="Proteomes" id="UP000217182">
    <property type="component" value="Chromosome"/>
</dbReference>
<evidence type="ECO:0000256" key="1">
    <source>
        <dbReference type="SAM" id="Phobius"/>
    </source>
</evidence>
<keyword evidence="3" id="KW-1185">Reference proteome</keyword>
<name>A0A250B9I9_9GAMM</name>
<accession>A0A250B9I9</accession>
<dbReference type="AlphaFoldDB" id="A0A250B9I9"/>
<sequence>MTMLIFGFLYALFMIAVGVNEIYQYSTGNTAFLTSLTLTFAVGTLLILFVWRFTTGTRIKK</sequence>
<feature type="transmembrane region" description="Helical" evidence="1">
    <location>
        <begin position="30"/>
        <end position="51"/>
    </location>
</feature>
<organism evidence="2 3">
    <name type="scientific">Gibbsiella quercinecans</name>
    <dbReference type="NCBI Taxonomy" id="929813"/>
    <lineage>
        <taxon>Bacteria</taxon>
        <taxon>Pseudomonadati</taxon>
        <taxon>Pseudomonadota</taxon>
        <taxon>Gammaproteobacteria</taxon>
        <taxon>Enterobacterales</taxon>
        <taxon>Yersiniaceae</taxon>
        <taxon>Gibbsiella</taxon>
    </lineage>
</organism>
<evidence type="ECO:0000313" key="2">
    <source>
        <dbReference type="EMBL" id="ATA22612.1"/>
    </source>
</evidence>